<dbReference type="Pfam" id="PF02154">
    <property type="entry name" value="FliM"/>
    <property type="match status" value="1"/>
</dbReference>
<dbReference type="PANTHER" id="PTHR30034">
    <property type="entry name" value="FLAGELLAR MOTOR SWITCH PROTEIN FLIM"/>
    <property type="match status" value="1"/>
</dbReference>
<dbReference type="GO" id="GO:0071978">
    <property type="term" value="P:bacterial-type flagellum-dependent swarming motility"/>
    <property type="evidence" value="ECO:0007669"/>
    <property type="project" value="TreeGrafter"/>
</dbReference>
<dbReference type="OrthoDB" id="6553180at2"/>
<gene>
    <name evidence="12" type="ORF">D9V69_00380</name>
</gene>
<dbReference type="SUPFAM" id="SSF101801">
    <property type="entry name" value="Surface presentation of antigens (SPOA)"/>
    <property type="match status" value="1"/>
</dbReference>
<accession>A0A4D6Y5X4</accession>
<evidence type="ECO:0000256" key="6">
    <source>
        <dbReference type="ARBA" id="ARBA00022500"/>
    </source>
</evidence>
<dbReference type="Pfam" id="PF01052">
    <property type="entry name" value="FliMN_C"/>
    <property type="match status" value="1"/>
</dbReference>
<dbReference type="GO" id="GO:0003774">
    <property type="term" value="F:cytoskeletal motor activity"/>
    <property type="evidence" value="ECO:0007669"/>
    <property type="project" value="InterPro"/>
</dbReference>
<evidence type="ECO:0000313" key="13">
    <source>
        <dbReference type="Proteomes" id="UP000298773"/>
    </source>
</evidence>
<dbReference type="RefSeq" id="WP_158356372.1">
    <property type="nucleotide sequence ID" value="NZ_CP034873.1"/>
</dbReference>
<sequence>MGKSNNLHNKLQKVYQREKSLSAFLKEDEINILENFNDFFGKKIKRDLVFFTKKNVQIFSHSIQIKSLLHYKKINIGTSNLIQILPFKNKSFITFSVNFLSVIIDLLFGGRGNSVYKSDEKNKMTSAELFIVQKITNFVLSNLNDSIKEFFSSDITFIDARMILDPNTPVFDSNEMYLINYFDLNIDGIEVFFNVLIPLFAIKTLNKKPLFFNKKPKISNNINDCFSLKDIYDIELNIVAKITDISMPYDKFCALSVGDVLPLKKPDQIIGVLDDKPIFFGNYQRFNQQTVVFVEEFINHYNLELNKDKECSYE</sequence>
<comment type="similarity">
    <text evidence="3">Belongs to the FliM family.</text>
</comment>
<dbReference type="Proteomes" id="UP000298773">
    <property type="component" value="Chromosome"/>
</dbReference>
<evidence type="ECO:0000256" key="7">
    <source>
        <dbReference type="ARBA" id="ARBA00022779"/>
    </source>
</evidence>
<keyword evidence="6" id="KW-0145">Chemotaxis</keyword>
<evidence type="ECO:0000256" key="3">
    <source>
        <dbReference type="ARBA" id="ARBA00011049"/>
    </source>
</evidence>
<dbReference type="InterPro" id="IPR001543">
    <property type="entry name" value="FliN-like_C"/>
</dbReference>
<dbReference type="GO" id="GO:0009425">
    <property type="term" value="C:bacterial-type flagellum basal body"/>
    <property type="evidence" value="ECO:0007669"/>
    <property type="project" value="UniProtKB-SubCell"/>
</dbReference>
<dbReference type="EMBL" id="CP034873">
    <property type="protein sequence ID" value="QCI21401.1"/>
    <property type="molecule type" value="Genomic_DNA"/>
</dbReference>
<dbReference type="GO" id="GO:0005886">
    <property type="term" value="C:plasma membrane"/>
    <property type="evidence" value="ECO:0007669"/>
    <property type="project" value="UniProtKB-SubCell"/>
</dbReference>
<keyword evidence="8" id="KW-0472">Membrane</keyword>
<keyword evidence="12" id="KW-0282">Flagellum</keyword>
<dbReference type="AlphaFoldDB" id="A0A4D6Y5X4"/>
<evidence type="ECO:0000256" key="9">
    <source>
        <dbReference type="ARBA" id="ARBA00023143"/>
    </source>
</evidence>
<keyword evidence="12" id="KW-0966">Cell projection</keyword>
<comment type="function">
    <text evidence="10">FliM is one of three proteins (FliG, FliN, FliM) that forms the rotor-mounted switch complex (C ring), located at the base of the basal body. This complex interacts with the CheY and CheZ chemotaxis proteins, in addition to contacting components of the motor that determine the direction of flagellar rotation.</text>
</comment>
<proteinExistence type="inferred from homology"/>
<feature type="domain" description="Flagellar motor switch protein FliN-like C-terminal" evidence="11">
    <location>
        <begin position="230"/>
        <end position="298"/>
    </location>
</feature>
<reference evidence="12 13" key="2">
    <citation type="submission" date="2019-05" db="EMBL/GenBank/DDBJ databases">
        <title>Genome evolution of the obligate endosymbiont Buchnera aphidicola.</title>
        <authorList>
            <person name="Moran N.A."/>
        </authorList>
    </citation>
    <scope>NUCLEOTIDE SEQUENCE [LARGE SCALE GENOMIC DNA]</scope>
    <source>
        <strain evidence="12 13">Hta</strain>
    </source>
</reference>
<evidence type="ECO:0000256" key="8">
    <source>
        <dbReference type="ARBA" id="ARBA00023136"/>
    </source>
</evidence>
<dbReference type="InterPro" id="IPR036429">
    <property type="entry name" value="SpoA-like_sf"/>
</dbReference>
<evidence type="ECO:0000256" key="2">
    <source>
        <dbReference type="ARBA" id="ARBA00004202"/>
    </source>
</evidence>
<dbReference type="InterPro" id="IPR001689">
    <property type="entry name" value="Flag_FliM"/>
</dbReference>
<evidence type="ECO:0000256" key="4">
    <source>
        <dbReference type="ARBA" id="ARBA00021898"/>
    </source>
</evidence>
<evidence type="ECO:0000259" key="11">
    <source>
        <dbReference type="Pfam" id="PF01052"/>
    </source>
</evidence>
<dbReference type="GO" id="GO:0050918">
    <property type="term" value="P:positive chemotaxis"/>
    <property type="evidence" value="ECO:0007669"/>
    <property type="project" value="TreeGrafter"/>
</dbReference>
<evidence type="ECO:0000256" key="1">
    <source>
        <dbReference type="ARBA" id="ARBA00004117"/>
    </source>
</evidence>
<dbReference type="PANTHER" id="PTHR30034:SF6">
    <property type="entry name" value="YOP PROTEINS TRANSLOCATION PROTEIN Q"/>
    <property type="match status" value="1"/>
</dbReference>
<keyword evidence="5" id="KW-1003">Cell membrane</keyword>
<dbReference type="InterPro" id="IPR028976">
    <property type="entry name" value="CheC-like_sf"/>
</dbReference>
<evidence type="ECO:0000313" key="12">
    <source>
        <dbReference type="EMBL" id="QCI21401.1"/>
    </source>
</evidence>
<keyword evidence="9" id="KW-0975">Bacterial flagellum</keyword>
<reference evidence="12 13" key="1">
    <citation type="submission" date="2018-12" db="EMBL/GenBank/DDBJ databases">
        <authorList>
            <person name="Chong R.A."/>
        </authorList>
    </citation>
    <scope>NUCLEOTIDE SEQUENCE [LARGE SCALE GENOMIC DNA]</scope>
    <source>
        <strain evidence="12 13">Hta</strain>
    </source>
</reference>
<name>A0A4D6Y5X4_9GAMM</name>
<keyword evidence="7" id="KW-0283">Flagellar rotation</keyword>
<dbReference type="SUPFAM" id="SSF103039">
    <property type="entry name" value="CheC-like"/>
    <property type="match status" value="1"/>
</dbReference>
<evidence type="ECO:0000256" key="10">
    <source>
        <dbReference type="ARBA" id="ARBA00025044"/>
    </source>
</evidence>
<protein>
    <recommendedName>
        <fullName evidence="4">Flagellar motor switch protein FliM</fullName>
    </recommendedName>
</protein>
<organism evidence="12 13">
    <name type="scientific">Buchnera aphidicola</name>
    <name type="common">Hyadaphis tataricae</name>
    <dbReference type="NCBI Taxonomy" id="1241859"/>
    <lineage>
        <taxon>Bacteria</taxon>
        <taxon>Pseudomonadati</taxon>
        <taxon>Pseudomonadota</taxon>
        <taxon>Gammaproteobacteria</taxon>
        <taxon>Enterobacterales</taxon>
        <taxon>Erwiniaceae</taxon>
        <taxon>Buchnera</taxon>
    </lineage>
</organism>
<evidence type="ECO:0000256" key="5">
    <source>
        <dbReference type="ARBA" id="ARBA00022475"/>
    </source>
</evidence>
<keyword evidence="12" id="KW-0969">Cilium</keyword>
<comment type="subcellular location">
    <subcellularLocation>
        <location evidence="1">Bacterial flagellum basal body</location>
    </subcellularLocation>
    <subcellularLocation>
        <location evidence="2">Cell membrane</location>
        <topology evidence="2">Peripheral membrane protein</topology>
    </subcellularLocation>
</comment>
<dbReference type="Gene3D" id="3.40.1550.10">
    <property type="entry name" value="CheC-like"/>
    <property type="match status" value="1"/>
</dbReference>